<reference evidence="1 2" key="1">
    <citation type="submission" date="2017-11" db="EMBL/GenBank/DDBJ databases">
        <title>Genome-resolved metagenomics identifies genetic mobility, metabolic interactions, and unexpected diversity in perchlorate-reducing communities.</title>
        <authorList>
            <person name="Barnum T.P."/>
            <person name="Figueroa I.A."/>
            <person name="Carlstrom C.I."/>
            <person name="Lucas L.N."/>
            <person name="Engelbrektson A.L."/>
            <person name="Coates J.D."/>
        </authorList>
    </citation>
    <scope>NUCLEOTIDE SEQUENCE [LARGE SCALE GENOMIC DNA]</scope>
    <source>
        <strain evidence="1">BM301</strain>
    </source>
</reference>
<accession>A0A2N6CT61</accession>
<gene>
    <name evidence="1" type="ORF">C0630_16065</name>
</gene>
<dbReference type="EMBL" id="PKUN01000025">
    <property type="protein sequence ID" value="PLX60310.1"/>
    <property type="molecule type" value="Genomic_DNA"/>
</dbReference>
<comment type="caution">
    <text evidence="1">The sequence shown here is derived from an EMBL/GenBank/DDBJ whole genome shotgun (WGS) entry which is preliminary data.</text>
</comment>
<evidence type="ECO:0000313" key="2">
    <source>
        <dbReference type="Proteomes" id="UP000235015"/>
    </source>
</evidence>
<protein>
    <submittedName>
        <fullName evidence="1">Uncharacterized protein</fullName>
    </submittedName>
</protein>
<sequence>MQVVGRWHVTNITGDNVRLLGARLLKPKTEGHVLTRHPQENIYGSYPILPGETTEVDSDFWVIPPMRKEGEDFKTSVVLIDQYGNEHKIKNVIFAGPKPKEPKKEETPSEPIHSIADPIEKEVASVLKAEANRYKECGRRVGGLGSIQTTIQGKNYKGVGTEWREADSPKNQTITEDESTIQI</sequence>
<organism evidence="1 2">
    <name type="scientific">Sedimenticola selenatireducens</name>
    <dbReference type="NCBI Taxonomy" id="191960"/>
    <lineage>
        <taxon>Bacteria</taxon>
        <taxon>Pseudomonadati</taxon>
        <taxon>Pseudomonadota</taxon>
        <taxon>Gammaproteobacteria</taxon>
        <taxon>Chromatiales</taxon>
        <taxon>Sedimenticolaceae</taxon>
        <taxon>Sedimenticola</taxon>
    </lineage>
</organism>
<dbReference type="AlphaFoldDB" id="A0A2N6CT61"/>
<evidence type="ECO:0000313" key="1">
    <source>
        <dbReference type="EMBL" id="PLX60310.1"/>
    </source>
</evidence>
<name>A0A2N6CT61_9GAMM</name>
<proteinExistence type="predicted"/>
<dbReference type="Proteomes" id="UP000235015">
    <property type="component" value="Unassembled WGS sequence"/>
</dbReference>